<dbReference type="Proteomes" id="UP001172159">
    <property type="component" value="Unassembled WGS sequence"/>
</dbReference>
<evidence type="ECO:0000313" key="1">
    <source>
        <dbReference type="EMBL" id="KAK0704245.1"/>
    </source>
</evidence>
<dbReference type="AlphaFoldDB" id="A0AA39ZVF4"/>
<keyword evidence="2" id="KW-1185">Reference proteome</keyword>
<proteinExistence type="predicted"/>
<gene>
    <name evidence="1" type="ORF">B0T21DRAFT_320753</name>
</gene>
<protein>
    <submittedName>
        <fullName evidence="1">Uncharacterized protein</fullName>
    </submittedName>
</protein>
<reference evidence="1" key="1">
    <citation type="submission" date="2023-06" db="EMBL/GenBank/DDBJ databases">
        <title>Genome-scale phylogeny and comparative genomics of the fungal order Sordariales.</title>
        <authorList>
            <consortium name="Lawrence Berkeley National Laboratory"/>
            <person name="Hensen N."/>
            <person name="Bonometti L."/>
            <person name="Westerberg I."/>
            <person name="Brannstrom I.O."/>
            <person name="Guillou S."/>
            <person name="Cros-Aarteil S."/>
            <person name="Calhoun S."/>
            <person name="Haridas S."/>
            <person name="Kuo A."/>
            <person name="Mondo S."/>
            <person name="Pangilinan J."/>
            <person name="Riley R."/>
            <person name="Labutti K."/>
            <person name="Andreopoulos B."/>
            <person name="Lipzen A."/>
            <person name="Chen C."/>
            <person name="Yanf M."/>
            <person name="Daum C."/>
            <person name="Ng V."/>
            <person name="Clum A."/>
            <person name="Steindorff A."/>
            <person name="Ohm R."/>
            <person name="Martin F."/>
            <person name="Silar P."/>
            <person name="Natvig D."/>
            <person name="Lalanne C."/>
            <person name="Gautier V."/>
            <person name="Ament-Velasquez S.L."/>
            <person name="Kruys A."/>
            <person name="Hutchinson M.I."/>
            <person name="Powell A.J."/>
            <person name="Barry K."/>
            <person name="Miller A.N."/>
            <person name="Grigoriev I.V."/>
            <person name="Debuchy R."/>
            <person name="Gladieux P."/>
            <person name="Thoren M.H."/>
            <person name="Johannesson H."/>
        </authorList>
    </citation>
    <scope>NUCLEOTIDE SEQUENCE</scope>
    <source>
        <strain evidence="1">CBS 540.89</strain>
    </source>
</reference>
<name>A0AA39ZVF4_9PEZI</name>
<organism evidence="1 2">
    <name type="scientific">Apiosordaria backusii</name>
    <dbReference type="NCBI Taxonomy" id="314023"/>
    <lineage>
        <taxon>Eukaryota</taxon>
        <taxon>Fungi</taxon>
        <taxon>Dikarya</taxon>
        <taxon>Ascomycota</taxon>
        <taxon>Pezizomycotina</taxon>
        <taxon>Sordariomycetes</taxon>
        <taxon>Sordariomycetidae</taxon>
        <taxon>Sordariales</taxon>
        <taxon>Lasiosphaeriaceae</taxon>
        <taxon>Apiosordaria</taxon>
    </lineage>
</organism>
<evidence type="ECO:0000313" key="2">
    <source>
        <dbReference type="Proteomes" id="UP001172159"/>
    </source>
</evidence>
<sequence length="469" mass="54600">MSHSYYVRPDEATSRAYRSETGLIYEQEGKDWVQTELEYCGALGTDVTAPFDLTGEIHPLFRNWIPEPPKPGDDGPSDSVLIKELHQSMLLASRILECEALPWFSDFFIEDIFSPSYAGNLRPFYEGGPDKTPLTIVRHHKARWATPAQRQYWCRLAAERLRSEELTSRVRWGLDDTIVHTKQAYGYTPRYPHTPGEKHKIDHPDLIVECDKLAKLRGQKGRTMTALLMRPFARRLYHLRVMRQKGGEEYCRTAFMAAVTMLHELAHVIYWQDFRAINRRLSEPFYGGDLEMELGDSLVASIFGGWKPVLCKWTSGWHFNPTFNDGIAWYQCLNWDFHRKRPRYRAHYAVRMDYIAALFDSRSWLTQSSKGLVRPSTLRTVCIRRTELDQWIADEGVHASAAIQDFLEEEKECVWIRPSATFFRIPVYVEQVFSDDIISRVFNDLNDIELLPPEPEAVDNSITRKVRKR</sequence>
<dbReference type="EMBL" id="JAUKTV010000021">
    <property type="protein sequence ID" value="KAK0704245.1"/>
    <property type="molecule type" value="Genomic_DNA"/>
</dbReference>
<comment type="caution">
    <text evidence="1">The sequence shown here is derived from an EMBL/GenBank/DDBJ whole genome shotgun (WGS) entry which is preliminary data.</text>
</comment>
<accession>A0AA39ZVF4</accession>